<dbReference type="EMBL" id="CM023471">
    <property type="protein sequence ID" value="KAH7967180.1"/>
    <property type="molecule type" value="Genomic_DNA"/>
</dbReference>
<evidence type="ECO:0000313" key="1">
    <source>
        <dbReference type="EMBL" id="KAH7967180.1"/>
    </source>
</evidence>
<reference evidence="1" key="1">
    <citation type="submission" date="2020-05" db="EMBL/GenBank/DDBJ databases">
        <title>Large-scale comparative analyses of tick genomes elucidate their genetic diversity and vector capacities.</title>
        <authorList>
            <person name="Jia N."/>
            <person name="Wang J."/>
            <person name="Shi W."/>
            <person name="Du L."/>
            <person name="Sun Y."/>
            <person name="Zhan W."/>
            <person name="Jiang J."/>
            <person name="Wang Q."/>
            <person name="Zhang B."/>
            <person name="Ji P."/>
            <person name="Sakyi L.B."/>
            <person name="Cui X."/>
            <person name="Yuan T."/>
            <person name="Jiang B."/>
            <person name="Yang W."/>
            <person name="Lam T.T.-Y."/>
            <person name="Chang Q."/>
            <person name="Ding S."/>
            <person name="Wang X."/>
            <person name="Zhu J."/>
            <person name="Ruan X."/>
            <person name="Zhao L."/>
            <person name="Wei J."/>
            <person name="Que T."/>
            <person name="Du C."/>
            <person name="Cheng J."/>
            <person name="Dai P."/>
            <person name="Han X."/>
            <person name="Huang E."/>
            <person name="Gao Y."/>
            <person name="Liu J."/>
            <person name="Shao H."/>
            <person name="Ye R."/>
            <person name="Li L."/>
            <person name="Wei W."/>
            <person name="Wang X."/>
            <person name="Wang C."/>
            <person name="Yang T."/>
            <person name="Huo Q."/>
            <person name="Li W."/>
            <person name="Guo W."/>
            <person name="Chen H."/>
            <person name="Zhou L."/>
            <person name="Ni X."/>
            <person name="Tian J."/>
            <person name="Zhou Y."/>
            <person name="Sheng Y."/>
            <person name="Liu T."/>
            <person name="Pan Y."/>
            <person name="Xia L."/>
            <person name="Li J."/>
            <person name="Zhao F."/>
            <person name="Cao W."/>
        </authorList>
    </citation>
    <scope>NUCLEOTIDE SEQUENCE</scope>
    <source>
        <strain evidence="1">Dsil-2018</strain>
    </source>
</reference>
<sequence length="116" mass="12994">MPGLNCAIKSCLRRPKTDIGISFHTVPVNRGRKKEWDDVVGFTIPPHGRVCFDHFRASDYMQFGSLKSRLRHRLRITAVPSIGLDNSGGTVEPFLNLIASQEEPPKAPLMECEMAM</sequence>
<keyword evidence="2" id="KW-1185">Reference proteome</keyword>
<protein>
    <submittedName>
        <fullName evidence="1">Uncharacterized protein</fullName>
    </submittedName>
</protein>
<gene>
    <name evidence="1" type="ORF">HPB49_023302</name>
</gene>
<comment type="caution">
    <text evidence="1">The sequence shown here is derived from an EMBL/GenBank/DDBJ whole genome shotgun (WGS) entry which is preliminary data.</text>
</comment>
<name>A0ACB8DGJ6_DERSI</name>
<proteinExistence type="predicted"/>
<accession>A0ACB8DGJ6</accession>
<evidence type="ECO:0000313" key="2">
    <source>
        <dbReference type="Proteomes" id="UP000821865"/>
    </source>
</evidence>
<organism evidence="1 2">
    <name type="scientific">Dermacentor silvarum</name>
    <name type="common">Tick</name>
    <dbReference type="NCBI Taxonomy" id="543639"/>
    <lineage>
        <taxon>Eukaryota</taxon>
        <taxon>Metazoa</taxon>
        <taxon>Ecdysozoa</taxon>
        <taxon>Arthropoda</taxon>
        <taxon>Chelicerata</taxon>
        <taxon>Arachnida</taxon>
        <taxon>Acari</taxon>
        <taxon>Parasitiformes</taxon>
        <taxon>Ixodida</taxon>
        <taxon>Ixodoidea</taxon>
        <taxon>Ixodidae</taxon>
        <taxon>Rhipicephalinae</taxon>
        <taxon>Dermacentor</taxon>
    </lineage>
</organism>
<dbReference type="Proteomes" id="UP000821865">
    <property type="component" value="Chromosome 2"/>
</dbReference>